<name>Q30RB1_SULDN</name>
<dbReference type="InterPro" id="IPR029151">
    <property type="entry name" value="Sensor-like_sf"/>
</dbReference>
<dbReference type="AlphaFoldDB" id="Q30RB1"/>
<protein>
    <recommendedName>
        <fullName evidence="4">Double Cache domain-containing protein</fullName>
    </recommendedName>
</protein>
<keyword evidence="1" id="KW-1133">Transmembrane helix</keyword>
<dbReference type="KEGG" id="tdn:Suden_1192"/>
<dbReference type="EMBL" id="CP000153">
    <property type="protein sequence ID" value="ABB44470.1"/>
    <property type="molecule type" value="Genomic_DNA"/>
</dbReference>
<feature type="transmembrane region" description="Helical" evidence="1">
    <location>
        <begin position="297"/>
        <end position="316"/>
    </location>
</feature>
<dbReference type="STRING" id="326298.Suden_1192"/>
<evidence type="ECO:0000313" key="3">
    <source>
        <dbReference type="Proteomes" id="UP000002714"/>
    </source>
</evidence>
<reference evidence="2 3" key="1">
    <citation type="journal article" date="2008" name="Appl. Environ. Microbiol.">
        <title>Genome of the epsilonproteobacterial chemolithoautotroph Sulfurimonas denitrificans.</title>
        <authorList>
            <person name="Sievert S.M."/>
            <person name="Scott K.M."/>
            <person name="Klotz M.G."/>
            <person name="Chain P.S.G."/>
            <person name="Hauser L.J."/>
            <person name="Hemp J."/>
            <person name="Huegler M."/>
            <person name="Land M."/>
            <person name="Lapidus A."/>
            <person name="Larimer F.W."/>
            <person name="Lucas S."/>
            <person name="Malfatti S.A."/>
            <person name="Meyer F."/>
            <person name="Paulsen I.T."/>
            <person name="Ren Q."/>
            <person name="Simon J."/>
            <person name="Bailey K."/>
            <person name="Diaz E."/>
            <person name="Fitzpatrick K.A."/>
            <person name="Glover B."/>
            <person name="Gwatney N."/>
            <person name="Korajkic A."/>
            <person name="Long A."/>
            <person name="Mobberley J.M."/>
            <person name="Pantry S.N."/>
            <person name="Pazder G."/>
            <person name="Peterson S."/>
            <person name="Quintanilla J.D."/>
            <person name="Sprinkle R."/>
            <person name="Stephens J."/>
            <person name="Thomas P."/>
            <person name="Vaughn R."/>
            <person name="Weber M.J."/>
            <person name="Wooten L.L."/>
        </authorList>
    </citation>
    <scope>NUCLEOTIDE SEQUENCE [LARGE SCALE GENOMIC DNA]</scope>
    <source>
        <strain evidence="3">ATCC 33889 / DSM 1251</strain>
    </source>
</reference>
<feature type="transmembrane region" description="Helical" evidence="1">
    <location>
        <begin position="21"/>
        <end position="43"/>
    </location>
</feature>
<keyword evidence="3" id="KW-1185">Reference proteome</keyword>
<accession>Q30RB1</accession>
<evidence type="ECO:0000256" key="1">
    <source>
        <dbReference type="SAM" id="Phobius"/>
    </source>
</evidence>
<dbReference type="HOGENOM" id="CLU_876959_0_0_7"/>
<evidence type="ECO:0008006" key="4">
    <source>
        <dbReference type="Google" id="ProtNLM"/>
    </source>
</evidence>
<keyword evidence="1" id="KW-0812">Transmembrane</keyword>
<sequence length="317" mass="35705">MFGFIKMIQDFLSKLKNNKRLWFTSLFIIASLGVTLSITILIITTDSVSQEVYISQTKEFALKYKDLEKLKEKKLQKLATVLINDNSIIDKIEKNDAAGISQFQNELNAKIAQQDSNIMIFKFHSLANNSEVLRNSIISTIQNKNSIFGVEVLFDGIFYVYLQPIIKNNNVIGVLEIKENIYSIKESFDITNKQFAFLLDTKMIALISQQSKDGIYKEVGKNHLVNTKVHENNFVSSIASLDENALQNITNGEYVIGQEFFINGLLLRDTSGVDIGILVFGESVEKDGGFIKMANKMTNQVVSIALGLIVSLLLFMF</sequence>
<keyword evidence="1" id="KW-0472">Membrane</keyword>
<organism evidence="2 3">
    <name type="scientific">Sulfurimonas denitrificans (strain ATCC 33889 / DSM 1251)</name>
    <name type="common">Thiomicrospira denitrificans (strain ATCC 33889 / DSM 1251)</name>
    <dbReference type="NCBI Taxonomy" id="326298"/>
    <lineage>
        <taxon>Bacteria</taxon>
        <taxon>Pseudomonadati</taxon>
        <taxon>Campylobacterota</taxon>
        <taxon>Epsilonproteobacteria</taxon>
        <taxon>Campylobacterales</taxon>
        <taxon>Sulfurimonadaceae</taxon>
        <taxon>Sulfurimonas</taxon>
    </lineage>
</organism>
<gene>
    <name evidence="2" type="ordered locus">Suden_1192</name>
</gene>
<dbReference type="SUPFAM" id="SSF103190">
    <property type="entry name" value="Sensory domain-like"/>
    <property type="match status" value="1"/>
</dbReference>
<dbReference type="OrthoDB" id="5338931at2"/>
<proteinExistence type="predicted"/>
<dbReference type="RefSeq" id="WP_011372822.1">
    <property type="nucleotide sequence ID" value="NC_007575.1"/>
</dbReference>
<evidence type="ECO:0000313" key="2">
    <source>
        <dbReference type="EMBL" id="ABB44470.1"/>
    </source>
</evidence>
<dbReference type="Proteomes" id="UP000002714">
    <property type="component" value="Chromosome"/>
</dbReference>